<dbReference type="Pfam" id="PF12804">
    <property type="entry name" value="NTP_transf_3"/>
    <property type="match status" value="1"/>
</dbReference>
<accession>Q4FU35</accession>
<dbReference type="HOGENOM" id="CLU_1202703_0_0_6"/>
<keyword evidence="1" id="KW-0460">Magnesium</keyword>
<evidence type="ECO:0000256" key="1">
    <source>
        <dbReference type="ARBA" id="ARBA00022842"/>
    </source>
</evidence>
<feature type="domain" description="MobA-like NTP transferase" evidence="2">
    <location>
        <begin position="26"/>
        <end position="227"/>
    </location>
</feature>
<dbReference type="eggNOG" id="COG0746">
    <property type="taxonomic scope" value="Bacteria"/>
</dbReference>
<keyword evidence="4" id="KW-1185">Reference proteome</keyword>
<dbReference type="AlphaFoldDB" id="Q4FU35"/>
<dbReference type="Gene3D" id="3.90.550.10">
    <property type="entry name" value="Spore Coat Polysaccharide Biosynthesis Protein SpsA, Chain A"/>
    <property type="match status" value="1"/>
</dbReference>
<evidence type="ECO:0000313" key="4">
    <source>
        <dbReference type="Proteomes" id="UP000000546"/>
    </source>
</evidence>
<gene>
    <name evidence="3" type="ordered locus">Psyc_0613</name>
</gene>
<dbReference type="InterPro" id="IPR029044">
    <property type="entry name" value="Nucleotide-diphossugar_trans"/>
</dbReference>
<keyword evidence="3" id="KW-0548">Nucleotidyltransferase</keyword>
<organism evidence="3 4">
    <name type="scientific">Psychrobacter arcticus (strain DSM 17307 / VKM B-2377 / 273-4)</name>
    <dbReference type="NCBI Taxonomy" id="259536"/>
    <lineage>
        <taxon>Bacteria</taxon>
        <taxon>Pseudomonadati</taxon>
        <taxon>Pseudomonadota</taxon>
        <taxon>Gammaproteobacteria</taxon>
        <taxon>Moraxellales</taxon>
        <taxon>Moraxellaceae</taxon>
        <taxon>Psychrobacter</taxon>
    </lineage>
</organism>
<name>Q4FU35_PSYA2</name>
<dbReference type="KEGG" id="par:Psyc_0613"/>
<dbReference type="InterPro" id="IPR025877">
    <property type="entry name" value="MobA-like_NTP_Trfase"/>
</dbReference>
<dbReference type="GO" id="GO:0016779">
    <property type="term" value="F:nucleotidyltransferase activity"/>
    <property type="evidence" value="ECO:0007669"/>
    <property type="project" value="UniProtKB-KW"/>
</dbReference>
<dbReference type="EMBL" id="CP000082">
    <property type="protein sequence ID" value="AAZ18473.1"/>
    <property type="molecule type" value="Genomic_DNA"/>
</dbReference>
<proteinExistence type="predicted"/>
<protein>
    <submittedName>
        <fullName evidence="3">Molybdenum cofactor guanylyltransferase</fullName>
    </submittedName>
</protein>
<dbReference type="OrthoDB" id="9788394at2"/>
<dbReference type="STRING" id="259536.Psyc_0613"/>
<evidence type="ECO:0000313" key="3">
    <source>
        <dbReference type="EMBL" id="AAZ18473.1"/>
    </source>
</evidence>
<reference evidence="3 4" key="1">
    <citation type="journal article" date="2010" name="Appl. Environ. Microbiol.">
        <title>The genome sequence of Psychrobacter arcticus 273-4, a psychroactive Siberian permafrost bacterium, reveals mechanisms for adaptation to low-temperature growth.</title>
        <authorList>
            <person name="Ayala-del-Rio H.L."/>
            <person name="Chain P.S."/>
            <person name="Grzymski J.J."/>
            <person name="Ponder M.A."/>
            <person name="Ivanova N."/>
            <person name="Bergholz P.W."/>
            <person name="Di Bartolo G."/>
            <person name="Hauser L."/>
            <person name="Land M."/>
            <person name="Bakermans C."/>
            <person name="Rodrigues D."/>
            <person name="Klappenbach J."/>
            <person name="Zarka D."/>
            <person name="Larimer F."/>
            <person name="Richardson P."/>
            <person name="Murray A."/>
            <person name="Thomashow M."/>
            <person name="Tiedje J.M."/>
        </authorList>
    </citation>
    <scope>NUCLEOTIDE SEQUENCE [LARGE SCALE GENOMIC DNA]</scope>
    <source>
        <strain evidence="4">DSM 17307 / VKM B-2377 / 273-4</strain>
    </source>
</reference>
<sequence length="265" mass="29307">MTDRVDRLQGLNSLDSLNRLESLAGVVILAGGASRRMGTAKAKLTLPSNESLLDYHVRHAIDLNVPIIIADNERGFTVMPELLLKRSESPISHVADYGSTTTIADNSDSHKHNGTGGALVAIESALQLLIKQPLIKQSLVKQPLANTTDAGPLKNEYSSWLMVISCDSLIPATDLWQKLQPFIAESSDKKVICLTDERYLYPLLGVYCLSVETDLKTYIDSGERQVMTFIKPMTQAISIVKEWQPLTNFNTPEDFKRACTALYDL</sequence>
<evidence type="ECO:0000259" key="2">
    <source>
        <dbReference type="Pfam" id="PF12804"/>
    </source>
</evidence>
<keyword evidence="3" id="KW-0808">Transferase</keyword>
<dbReference type="SUPFAM" id="SSF53448">
    <property type="entry name" value="Nucleotide-diphospho-sugar transferases"/>
    <property type="match status" value="1"/>
</dbReference>
<dbReference type="Proteomes" id="UP000000546">
    <property type="component" value="Chromosome"/>
</dbReference>
<dbReference type="RefSeq" id="WP_011279902.1">
    <property type="nucleotide sequence ID" value="NC_007204.1"/>
</dbReference>